<dbReference type="AlphaFoldDB" id="A0AA37K883"/>
<dbReference type="EMBL" id="BQNZ01000003">
    <property type="protein sequence ID" value="GKH73123.1"/>
    <property type="molecule type" value="Genomic_DNA"/>
</dbReference>
<evidence type="ECO:0000313" key="2">
    <source>
        <dbReference type="Proteomes" id="UP001055114"/>
    </source>
</evidence>
<name>A0AA37K883_9BACT</name>
<gene>
    <name evidence="1" type="ORF">CE91St3_29860</name>
</gene>
<proteinExistence type="predicted"/>
<protein>
    <submittedName>
        <fullName evidence="1">Uncharacterized protein</fullName>
    </submittedName>
</protein>
<sequence>MDIYCALPLLSVFLGHKTLKGTETYVRLTQDMFPDILLKQNTITRFVYPQTNIITNLNVDTYEND</sequence>
<organism evidence="1 2">
    <name type="scientific">Parabacteroides merdae</name>
    <dbReference type="NCBI Taxonomy" id="46503"/>
    <lineage>
        <taxon>Bacteria</taxon>
        <taxon>Pseudomonadati</taxon>
        <taxon>Bacteroidota</taxon>
        <taxon>Bacteroidia</taxon>
        <taxon>Bacteroidales</taxon>
        <taxon>Tannerellaceae</taxon>
        <taxon>Parabacteroides</taxon>
    </lineage>
</organism>
<comment type="caution">
    <text evidence="1">The sequence shown here is derived from an EMBL/GenBank/DDBJ whole genome shotgun (WGS) entry which is preliminary data.</text>
</comment>
<dbReference type="Proteomes" id="UP001055114">
    <property type="component" value="Unassembled WGS sequence"/>
</dbReference>
<reference evidence="1" key="1">
    <citation type="submission" date="2022-01" db="EMBL/GenBank/DDBJ databases">
        <title>Novel bile acid biosynthetic pathways are enriched in the microbiome of centenarians.</title>
        <authorList>
            <person name="Sato Y."/>
            <person name="Atarashi K."/>
            <person name="Plichta R.D."/>
            <person name="Arai Y."/>
            <person name="Sasajima S."/>
            <person name="Kearney M.S."/>
            <person name="Suda W."/>
            <person name="Takeshita K."/>
            <person name="Sasaki T."/>
            <person name="Okamoto S."/>
            <person name="Skelly N.A."/>
            <person name="Okamura Y."/>
            <person name="Vlamakis H."/>
            <person name="Li Y."/>
            <person name="Tanoue T."/>
            <person name="Takei H."/>
            <person name="Nittono H."/>
            <person name="Narushima S."/>
            <person name="Irie J."/>
            <person name="Itoh H."/>
            <person name="Moriya K."/>
            <person name="Sugiura Y."/>
            <person name="Suematsu M."/>
            <person name="Moritoki N."/>
            <person name="Shibata S."/>
            <person name="Littman R.D."/>
            <person name="Fischbach A.M."/>
            <person name="Uwamino Y."/>
            <person name="Inoue T."/>
            <person name="Honda A."/>
            <person name="Hattori M."/>
            <person name="Murai T."/>
            <person name="Xavier J.R."/>
            <person name="Hirose N."/>
            <person name="Honda K."/>
        </authorList>
    </citation>
    <scope>NUCLEOTIDE SEQUENCE</scope>
    <source>
        <strain evidence="1">CE91-St3</strain>
    </source>
</reference>
<evidence type="ECO:0000313" key="1">
    <source>
        <dbReference type="EMBL" id="GKH73123.1"/>
    </source>
</evidence>
<accession>A0AA37K883</accession>